<dbReference type="InterPro" id="IPR052201">
    <property type="entry name" value="LRR-containing_regulator"/>
</dbReference>
<protein>
    <submittedName>
        <fullName evidence="3">Uncharacterized protein</fullName>
    </submittedName>
</protein>
<dbReference type="SMART" id="SM00368">
    <property type="entry name" value="LRR_RI"/>
    <property type="match status" value="7"/>
</dbReference>
<sequence>MSKKGKKGKKGEDNDESTTQIMRFYNRKIQSLGVAQNKIFVQAVAQALENQEHLTTLHIIEEIGPNAIRGIFEALMDLNYKHLANIWLIKAGLGLNNNEGVKYLANYIQKAQNTKVLDLTENEITPQGCAYLGYALSPAFKVPIQELILDFNYIGCEGMKELSKGLEMNTTIRKLSLNYCRLDLESVKYLQDILSFLDCDLRYLFLEGNYLRNQGVYQLFRSLETNEWLEELNIANNQFGESEDVPLIEKICEVLTKNNSIQVYDFRGNALYDDSAKKFLECIKMYKTVCRLEVPIEIQNAILEEIKKVTKKRKRRKNKKKKSKKKKKAKK</sequence>
<comment type="caution">
    <text evidence="3">The sequence shown here is derived from an EMBL/GenBank/DDBJ whole genome shotgun (WGS) entry which is preliminary data.</text>
</comment>
<dbReference type="Proteomes" id="UP000688137">
    <property type="component" value="Unassembled WGS sequence"/>
</dbReference>
<reference evidence="3" key="1">
    <citation type="submission" date="2021-01" db="EMBL/GenBank/DDBJ databases">
        <authorList>
            <consortium name="Genoscope - CEA"/>
            <person name="William W."/>
        </authorList>
    </citation>
    <scope>NUCLEOTIDE SEQUENCE</scope>
</reference>
<dbReference type="Pfam" id="PF13516">
    <property type="entry name" value="LRR_6"/>
    <property type="match status" value="2"/>
</dbReference>
<name>A0A8S1JRP2_PARPR</name>
<dbReference type="OMA" id="AFKVPIQ"/>
<dbReference type="PANTHER" id="PTHR24111">
    <property type="entry name" value="LEUCINE-RICH REPEAT-CONTAINING PROTEIN 34"/>
    <property type="match status" value="1"/>
</dbReference>
<evidence type="ECO:0000313" key="4">
    <source>
        <dbReference type="Proteomes" id="UP000688137"/>
    </source>
</evidence>
<organism evidence="3 4">
    <name type="scientific">Paramecium primaurelia</name>
    <dbReference type="NCBI Taxonomy" id="5886"/>
    <lineage>
        <taxon>Eukaryota</taxon>
        <taxon>Sar</taxon>
        <taxon>Alveolata</taxon>
        <taxon>Ciliophora</taxon>
        <taxon>Intramacronucleata</taxon>
        <taxon>Oligohymenophorea</taxon>
        <taxon>Peniculida</taxon>
        <taxon>Parameciidae</taxon>
        <taxon>Paramecium</taxon>
    </lineage>
</organism>
<keyword evidence="4" id="KW-1185">Reference proteome</keyword>
<accession>A0A8S1JRP2</accession>
<evidence type="ECO:0000256" key="1">
    <source>
        <dbReference type="ARBA" id="ARBA00022737"/>
    </source>
</evidence>
<gene>
    <name evidence="3" type="ORF">PPRIM_AZ9-3.1.T0090250</name>
</gene>
<dbReference type="InterPro" id="IPR001611">
    <property type="entry name" value="Leu-rich_rpt"/>
</dbReference>
<evidence type="ECO:0000256" key="2">
    <source>
        <dbReference type="SAM" id="MobiDB-lite"/>
    </source>
</evidence>
<dbReference type="EMBL" id="CAJJDM010000006">
    <property type="protein sequence ID" value="CAD8045224.1"/>
    <property type="molecule type" value="Genomic_DNA"/>
</dbReference>
<keyword evidence="1" id="KW-0677">Repeat</keyword>
<dbReference type="AlphaFoldDB" id="A0A8S1JRP2"/>
<feature type="region of interest" description="Disordered" evidence="2">
    <location>
        <begin position="309"/>
        <end position="331"/>
    </location>
</feature>
<proteinExistence type="predicted"/>
<dbReference type="PANTHER" id="PTHR24111:SF0">
    <property type="entry name" value="LEUCINE-RICH REPEAT-CONTAINING PROTEIN"/>
    <property type="match status" value="1"/>
</dbReference>
<evidence type="ECO:0000313" key="3">
    <source>
        <dbReference type="EMBL" id="CAD8045224.1"/>
    </source>
</evidence>